<keyword evidence="1" id="KW-1133">Transmembrane helix</keyword>
<feature type="transmembrane region" description="Helical" evidence="1">
    <location>
        <begin position="192"/>
        <end position="210"/>
    </location>
</feature>
<dbReference type="OrthoDB" id="3360032at2759"/>
<evidence type="ECO:0000256" key="1">
    <source>
        <dbReference type="SAM" id="Phobius"/>
    </source>
</evidence>
<dbReference type="PANTHER" id="PTHR28022:SF1">
    <property type="entry name" value="GPI MANNOSYLTRANSFERASE 2 SUBUNIT PGA1"/>
    <property type="match status" value="1"/>
</dbReference>
<dbReference type="GO" id="GO:0006506">
    <property type="term" value="P:GPI anchor biosynthetic process"/>
    <property type="evidence" value="ECO:0007669"/>
    <property type="project" value="TreeGrafter"/>
</dbReference>
<dbReference type="Proteomes" id="UP000226192">
    <property type="component" value="Unassembled WGS sequence"/>
</dbReference>
<dbReference type="EMBL" id="NJET01000008">
    <property type="protein sequence ID" value="PHH66437.1"/>
    <property type="molecule type" value="Genomic_DNA"/>
</dbReference>
<keyword evidence="1" id="KW-0472">Membrane</keyword>
<organism evidence="3 4">
    <name type="scientific">Ophiocordyceps australis</name>
    <dbReference type="NCBI Taxonomy" id="1399860"/>
    <lineage>
        <taxon>Eukaryota</taxon>
        <taxon>Fungi</taxon>
        <taxon>Dikarya</taxon>
        <taxon>Ascomycota</taxon>
        <taxon>Pezizomycotina</taxon>
        <taxon>Sordariomycetes</taxon>
        <taxon>Hypocreomycetidae</taxon>
        <taxon>Hypocreales</taxon>
        <taxon>Ophiocordycipitaceae</taxon>
        <taxon>Ophiocordyceps</taxon>
    </lineage>
</organism>
<dbReference type="GO" id="GO:0005789">
    <property type="term" value="C:endoplasmic reticulum membrane"/>
    <property type="evidence" value="ECO:0007669"/>
    <property type="project" value="TreeGrafter"/>
</dbReference>
<gene>
    <name evidence="3" type="ORF">CDD81_7492</name>
</gene>
<proteinExistence type="predicted"/>
<name>A0A2C5YCJ6_9HYPO</name>
<comment type="caution">
    <text evidence="3">The sequence shown here is derived from an EMBL/GenBank/DDBJ whole genome shotgun (WGS) entry which is preliminary data.</text>
</comment>
<keyword evidence="1" id="KW-0812">Transmembrane</keyword>
<evidence type="ECO:0000313" key="3">
    <source>
        <dbReference type="EMBL" id="PHH66437.1"/>
    </source>
</evidence>
<keyword evidence="4" id="KW-1185">Reference proteome</keyword>
<feature type="signal peptide" evidence="2">
    <location>
        <begin position="1"/>
        <end position="27"/>
    </location>
</feature>
<protein>
    <submittedName>
        <fullName evidence="3">Uncharacterized protein</fullName>
    </submittedName>
</protein>
<dbReference type="AlphaFoldDB" id="A0A2C5YCJ6"/>
<reference evidence="3 4" key="1">
    <citation type="submission" date="2017-06" db="EMBL/GenBank/DDBJ databases">
        <title>Ant-infecting Ophiocordyceps genomes reveal a high diversity of potential behavioral manipulation genes and a possible major role for enterotoxins.</title>
        <authorList>
            <person name="De Bekker C."/>
            <person name="Evans H.C."/>
            <person name="Brachmann A."/>
            <person name="Hughes D.P."/>
        </authorList>
    </citation>
    <scope>NUCLEOTIDE SEQUENCE [LARGE SCALE GENOMIC DNA]</scope>
    <source>
        <strain evidence="3 4">Map64</strain>
    </source>
</reference>
<dbReference type="Pfam" id="PF10333">
    <property type="entry name" value="Pga1"/>
    <property type="match status" value="1"/>
</dbReference>
<dbReference type="PANTHER" id="PTHR28022">
    <property type="entry name" value="GPI MANNOSYLTRANSFERASE 2 SUBUNIT PGA1"/>
    <property type="match status" value="1"/>
</dbReference>
<keyword evidence="2" id="KW-0732">Signal</keyword>
<dbReference type="GO" id="GO:0000030">
    <property type="term" value="F:mannosyltransferase activity"/>
    <property type="evidence" value="ECO:0007669"/>
    <property type="project" value="TreeGrafter"/>
</dbReference>
<evidence type="ECO:0000313" key="4">
    <source>
        <dbReference type="Proteomes" id="UP000226192"/>
    </source>
</evidence>
<feature type="chain" id="PRO_5012654515" evidence="2">
    <location>
        <begin position="28"/>
        <end position="232"/>
    </location>
</feature>
<sequence>MKPYNNSPRKLLMLVVALLSVVAVANVEKVVFTGPAPVGKSLAEAVLSHVDIAALAPHWPWMRSNLSRVFPMNNAKGHPSWLLLDGLQHGQKYEVRVCWAAIEPTKFEFDVYELGHVWESQELGQSLAQYAVQGQPDAAVFSHQEQTSALLFRVEAAADYFSHNVELMTYPPPVLVDIILDPYLLGVFPRSLVPTACYLIIVAFMTYLAARCIISTLQSVATSIEGQPKKQD</sequence>
<accession>A0A2C5YCJ6</accession>
<dbReference type="InterPro" id="IPR019433">
    <property type="entry name" value="GPI_ManTrfase_II_coact_Pga1"/>
</dbReference>
<dbReference type="GO" id="GO:0031501">
    <property type="term" value="C:mannosyltransferase complex"/>
    <property type="evidence" value="ECO:0007669"/>
    <property type="project" value="TreeGrafter"/>
</dbReference>
<evidence type="ECO:0000256" key="2">
    <source>
        <dbReference type="SAM" id="SignalP"/>
    </source>
</evidence>